<dbReference type="GO" id="GO:0030170">
    <property type="term" value="F:pyridoxal phosphate binding"/>
    <property type="evidence" value="ECO:0007669"/>
    <property type="project" value="UniProtKB-UniRule"/>
</dbReference>
<comment type="caution">
    <text evidence="4">Lacks conserved residue(s) required for the propagation of feature annotation.</text>
</comment>
<dbReference type="GO" id="GO:0097053">
    <property type="term" value="P:L-kynurenine catabolic process"/>
    <property type="evidence" value="ECO:0007669"/>
    <property type="project" value="UniProtKB-UniRule"/>
</dbReference>
<evidence type="ECO:0000256" key="2">
    <source>
        <dbReference type="ARBA" id="ARBA00022801"/>
    </source>
</evidence>
<dbReference type="AlphaFoldDB" id="A0A6A5RZM3"/>
<dbReference type="GO" id="GO:0030429">
    <property type="term" value="F:kynureninase activity"/>
    <property type="evidence" value="ECO:0007669"/>
    <property type="project" value="UniProtKB-UniRule"/>
</dbReference>
<name>A0A6A5RZM3_9PLEO</name>
<dbReference type="GO" id="GO:0005737">
    <property type="term" value="C:cytoplasm"/>
    <property type="evidence" value="ECO:0007669"/>
    <property type="project" value="UniProtKB-SubCell"/>
</dbReference>
<evidence type="ECO:0000313" key="8">
    <source>
        <dbReference type="Proteomes" id="UP000800082"/>
    </source>
</evidence>
<dbReference type="UniPathway" id="UPA00253">
    <property type="reaction ID" value="UER00329"/>
</dbReference>
<dbReference type="SUPFAM" id="SSF53383">
    <property type="entry name" value="PLP-dependent transferases"/>
    <property type="match status" value="1"/>
</dbReference>
<feature type="binding site" evidence="4">
    <location>
        <begin position="188"/>
        <end position="191"/>
    </location>
    <ligand>
        <name>pyridoxal 5'-phosphate</name>
        <dbReference type="ChEBI" id="CHEBI:597326"/>
    </ligand>
</feature>
<comment type="cofactor">
    <cofactor evidence="4">
        <name>pyridoxal 5'-phosphate</name>
        <dbReference type="ChEBI" id="CHEBI:597326"/>
    </cofactor>
</comment>
<comment type="pathway">
    <text evidence="4">Cofactor biosynthesis; NAD(+) biosynthesis; quinolinate from L-kynurenine: step 2/3.</text>
</comment>
<dbReference type="InterPro" id="IPR000192">
    <property type="entry name" value="Aminotrans_V_dom"/>
</dbReference>
<gene>
    <name evidence="4" type="primary">BNA5</name>
    <name evidence="7" type="ORF">M421DRAFT_89052</name>
</gene>
<comment type="pathway">
    <text evidence="4">Amino-acid degradation; L-kynurenine degradation; L-alanine and anthranilate from L-kynurenine: step 1/1.</text>
</comment>
<dbReference type="EC" id="3.7.1.3" evidence="4"/>
<evidence type="ECO:0000256" key="5">
    <source>
        <dbReference type="SAM" id="MobiDB-lite"/>
    </source>
</evidence>
<feature type="region of interest" description="Disordered" evidence="5">
    <location>
        <begin position="322"/>
        <end position="377"/>
    </location>
</feature>
<keyword evidence="2 4" id="KW-0378">Hydrolase</keyword>
<dbReference type="Gene3D" id="3.40.640.10">
    <property type="entry name" value="Type I PLP-dependent aspartate aminotransferase-like (Major domain)"/>
    <property type="match status" value="2"/>
</dbReference>
<dbReference type="PANTHER" id="PTHR14084:SF0">
    <property type="entry name" value="KYNURENINASE"/>
    <property type="match status" value="1"/>
</dbReference>
<evidence type="ECO:0000259" key="6">
    <source>
        <dbReference type="Pfam" id="PF00266"/>
    </source>
</evidence>
<feature type="binding site" evidence="4">
    <location>
        <position position="161"/>
    </location>
    <ligand>
        <name>pyridoxal 5'-phosphate</name>
        <dbReference type="ChEBI" id="CHEBI:597326"/>
    </ligand>
</feature>
<feature type="modified residue" description="N6-(pyridoxal phosphate)lysine" evidence="4">
    <location>
        <position position="299"/>
    </location>
</feature>
<organism evidence="7 8">
    <name type="scientific">Didymella exigua CBS 183.55</name>
    <dbReference type="NCBI Taxonomy" id="1150837"/>
    <lineage>
        <taxon>Eukaryota</taxon>
        <taxon>Fungi</taxon>
        <taxon>Dikarya</taxon>
        <taxon>Ascomycota</taxon>
        <taxon>Pezizomycotina</taxon>
        <taxon>Dothideomycetes</taxon>
        <taxon>Pleosporomycetidae</taxon>
        <taxon>Pleosporales</taxon>
        <taxon>Pleosporineae</taxon>
        <taxon>Didymellaceae</taxon>
        <taxon>Didymella</taxon>
    </lineage>
</organism>
<dbReference type="EMBL" id="ML978958">
    <property type="protein sequence ID" value="KAF1932684.1"/>
    <property type="molecule type" value="Genomic_DNA"/>
</dbReference>
<dbReference type="GO" id="GO:0019441">
    <property type="term" value="P:L-tryptophan catabolic process to kynurenine"/>
    <property type="evidence" value="ECO:0007669"/>
    <property type="project" value="TreeGrafter"/>
</dbReference>
<feature type="compositionally biased region" description="Low complexity" evidence="5">
    <location>
        <begin position="322"/>
        <end position="367"/>
    </location>
</feature>
<evidence type="ECO:0000256" key="4">
    <source>
        <dbReference type="HAMAP-Rule" id="MF_03017"/>
    </source>
</evidence>
<feature type="binding site" evidence="4">
    <location>
        <position position="386"/>
    </location>
    <ligand>
        <name>pyridoxal 5'-phosphate</name>
        <dbReference type="ChEBI" id="CHEBI:597326"/>
    </ligand>
</feature>
<dbReference type="GO" id="GO:0019805">
    <property type="term" value="P:quinolinate biosynthetic process"/>
    <property type="evidence" value="ECO:0007669"/>
    <property type="project" value="UniProtKB-UniRule"/>
</dbReference>
<keyword evidence="8" id="KW-1185">Reference proteome</keyword>
<feature type="binding site" evidence="4">
    <location>
        <position position="276"/>
    </location>
    <ligand>
        <name>pyridoxal 5'-phosphate</name>
        <dbReference type="ChEBI" id="CHEBI:597326"/>
    </ligand>
</feature>
<comment type="catalytic activity">
    <reaction evidence="4">
        <text>L-kynurenine + H2O = anthranilate + L-alanine + H(+)</text>
        <dbReference type="Rhea" id="RHEA:16813"/>
        <dbReference type="ChEBI" id="CHEBI:15377"/>
        <dbReference type="ChEBI" id="CHEBI:15378"/>
        <dbReference type="ChEBI" id="CHEBI:16567"/>
        <dbReference type="ChEBI" id="CHEBI:57959"/>
        <dbReference type="ChEBI" id="CHEBI:57972"/>
        <dbReference type="EC" id="3.7.1.3"/>
    </reaction>
</comment>
<dbReference type="Pfam" id="PF00266">
    <property type="entry name" value="Aminotran_5"/>
    <property type="match status" value="1"/>
</dbReference>
<dbReference type="GO" id="GO:0043420">
    <property type="term" value="P:anthranilate metabolic process"/>
    <property type="evidence" value="ECO:0007669"/>
    <property type="project" value="UniProtKB-UniRule"/>
</dbReference>
<dbReference type="GO" id="GO:0034354">
    <property type="term" value="P:'de novo' NAD+ biosynthetic process from L-tryptophan"/>
    <property type="evidence" value="ECO:0007669"/>
    <property type="project" value="UniProtKB-UniRule"/>
</dbReference>
<keyword evidence="3 4" id="KW-0663">Pyridoxal phosphate</keyword>
<dbReference type="InterPro" id="IPR015422">
    <property type="entry name" value="PyrdxlP-dep_Trfase_small"/>
</dbReference>
<feature type="binding site" evidence="4">
    <location>
        <position position="273"/>
    </location>
    <ligand>
        <name>pyridoxal 5'-phosphate</name>
        <dbReference type="ChEBI" id="CHEBI:597326"/>
    </ligand>
</feature>
<sequence length="564" mass="60794">MPGPGNPYLAIADAELCSEAFARREDEKDELSALRKEFVIPTKGDLRNKKYGFQQQADATRNGDDDNDDDDDDNDDNDDNDNDNEEAIYFCGNSLGLQPRRTRDYVNRCLETWASKGVFGHFTDYEDGLPPWLHLDDATKAQSASIVGALPSEVAVMQTLTANLHLLMSSFYRPTADRWKIIIEGKAFPSDHYAALSQIAHHNLPPSSLVTISPPSDASPYLSTEHILSVISQHAATTALVLLPGIQFYSGQFLDMELITRHCHSNGIPIGWDLAHAVGNVELKLHEWNVDFAAWCNYKYMNGGPGVIGGLFVHEMHGRVDPAPTAPSGTSTSSTAAGTSTAASTAPASTPASTTPASTTPASTAAPNPAPPSATQLTYRPRLSGWWGSDKTSRFAMDNSFVPIPGASGFQLSNPSALDMASVLASLAVFSQTSMSALRARSERLTGYLEARLLRYPAPSSGATQPKPPYSIITPSRPCERGAQLSVRLAPGLLDGVQAALSARGVVVDERKPDVLRVAPAPLYNSFMDVHRFVAVFHDACRRALASGQTARAETRRRAGVAKT</sequence>
<keyword evidence="1 4" id="KW-0662">Pyridine nucleotide biosynthesis</keyword>
<feature type="binding site" evidence="4">
    <location>
        <position position="298"/>
    </location>
    <ligand>
        <name>pyridoxal 5'-phosphate</name>
        <dbReference type="ChEBI" id="CHEBI:597326"/>
    </ligand>
</feature>
<feature type="binding site" evidence="4">
    <location>
        <position position="414"/>
    </location>
    <ligand>
        <name>pyridoxal 5'-phosphate</name>
        <dbReference type="ChEBI" id="CHEBI:597326"/>
    </ligand>
</feature>
<dbReference type="InterPro" id="IPR015421">
    <property type="entry name" value="PyrdxlP-dep_Trfase_major"/>
</dbReference>
<feature type="region of interest" description="Disordered" evidence="5">
    <location>
        <begin position="47"/>
        <end position="85"/>
    </location>
</feature>
<dbReference type="Gene3D" id="3.90.1150.10">
    <property type="entry name" value="Aspartate Aminotransferase, domain 1"/>
    <property type="match status" value="1"/>
</dbReference>
<evidence type="ECO:0000313" key="7">
    <source>
        <dbReference type="EMBL" id="KAF1932684.1"/>
    </source>
</evidence>
<comment type="function">
    <text evidence="4">Catalyzes the cleavage of L-kynurenine (L-Kyn) and L-3-hydroxykynurenine (L-3OHKyn) into anthranilic acid (AA) and 3-hydroxyanthranilic acid (3-OHAA), respectively.</text>
</comment>
<feature type="domain" description="Aminotransferase class V" evidence="6">
    <location>
        <begin position="141"/>
        <end position="352"/>
    </location>
</feature>
<dbReference type="InterPro" id="IPR015424">
    <property type="entry name" value="PyrdxlP-dep_Trfase"/>
</dbReference>
<dbReference type="InterPro" id="IPR010111">
    <property type="entry name" value="Kynureninase"/>
</dbReference>
<comment type="subunit">
    <text evidence="4">Homodimer.</text>
</comment>
<keyword evidence="4" id="KW-0963">Cytoplasm</keyword>
<feature type="compositionally biased region" description="Acidic residues" evidence="5">
    <location>
        <begin position="65"/>
        <end position="85"/>
    </location>
</feature>
<proteinExistence type="inferred from homology"/>
<evidence type="ECO:0000256" key="1">
    <source>
        <dbReference type="ARBA" id="ARBA00022642"/>
    </source>
</evidence>
<comment type="subcellular location">
    <subcellularLocation>
        <location evidence="4">Cytoplasm</location>
    </subcellularLocation>
</comment>
<dbReference type="Proteomes" id="UP000800082">
    <property type="component" value="Unassembled WGS sequence"/>
</dbReference>
<dbReference type="PANTHER" id="PTHR14084">
    <property type="entry name" value="KYNURENINASE"/>
    <property type="match status" value="1"/>
</dbReference>
<dbReference type="Pfam" id="PF22580">
    <property type="entry name" value="KYNU_C"/>
    <property type="match status" value="1"/>
</dbReference>
<evidence type="ECO:0000256" key="3">
    <source>
        <dbReference type="ARBA" id="ARBA00022898"/>
    </source>
</evidence>
<feature type="binding site" evidence="4">
    <location>
        <position position="160"/>
    </location>
    <ligand>
        <name>pyridoxal 5'-phosphate</name>
        <dbReference type="ChEBI" id="CHEBI:597326"/>
    </ligand>
</feature>
<comment type="similarity">
    <text evidence="4">Belongs to the kynureninase family.</text>
</comment>
<dbReference type="HAMAP" id="MF_01970">
    <property type="entry name" value="Kynureninase"/>
    <property type="match status" value="1"/>
</dbReference>
<comment type="catalytic activity">
    <reaction evidence="4">
        <text>3-hydroxy-L-kynurenine + H2O = 3-hydroxyanthranilate + L-alanine + H(+)</text>
        <dbReference type="Rhea" id="RHEA:25143"/>
        <dbReference type="ChEBI" id="CHEBI:15377"/>
        <dbReference type="ChEBI" id="CHEBI:15378"/>
        <dbReference type="ChEBI" id="CHEBI:36559"/>
        <dbReference type="ChEBI" id="CHEBI:57972"/>
        <dbReference type="ChEBI" id="CHEBI:58125"/>
    </reaction>
</comment>
<protein>
    <recommendedName>
        <fullName evidence="4">Kynureninase</fullName>
        <ecNumber evidence="4">3.7.1.3</ecNumber>
    </recommendedName>
    <alternativeName>
        <fullName evidence="4">Biosynthesis of nicotinic acid protein 5</fullName>
    </alternativeName>
    <alternativeName>
        <fullName evidence="4">L-kynurenine hydrolase</fullName>
    </alternativeName>
</protein>
<dbReference type="UniPathway" id="UPA00334">
    <property type="reaction ID" value="UER00455"/>
</dbReference>
<dbReference type="OrthoDB" id="5978656at2759"/>
<reference evidence="7" key="1">
    <citation type="journal article" date="2020" name="Stud. Mycol.">
        <title>101 Dothideomycetes genomes: a test case for predicting lifestyles and emergence of pathogens.</title>
        <authorList>
            <person name="Haridas S."/>
            <person name="Albert R."/>
            <person name="Binder M."/>
            <person name="Bloem J."/>
            <person name="Labutti K."/>
            <person name="Salamov A."/>
            <person name="Andreopoulos B."/>
            <person name="Baker S."/>
            <person name="Barry K."/>
            <person name="Bills G."/>
            <person name="Bluhm B."/>
            <person name="Cannon C."/>
            <person name="Castanera R."/>
            <person name="Culley D."/>
            <person name="Daum C."/>
            <person name="Ezra D."/>
            <person name="Gonzalez J."/>
            <person name="Henrissat B."/>
            <person name="Kuo A."/>
            <person name="Liang C."/>
            <person name="Lipzen A."/>
            <person name="Lutzoni F."/>
            <person name="Magnuson J."/>
            <person name="Mondo S."/>
            <person name="Nolan M."/>
            <person name="Ohm R."/>
            <person name="Pangilinan J."/>
            <person name="Park H.-J."/>
            <person name="Ramirez L."/>
            <person name="Alfaro M."/>
            <person name="Sun H."/>
            <person name="Tritt A."/>
            <person name="Yoshinaga Y."/>
            <person name="Zwiers L.-H."/>
            <person name="Turgeon B."/>
            <person name="Goodwin S."/>
            <person name="Spatafora J."/>
            <person name="Crous P."/>
            <person name="Grigoriev I."/>
        </authorList>
    </citation>
    <scope>NUCLEOTIDE SEQUENCE</scope>
    <source>
        <strain evidence="7">CBS 183.55</strain>
    </source>
</reference>
<accession>A0A6A5RZM3</accession>